<organism evidence="3 4">
    <name type="scientific">Steinernema carpocapsae</name>
    <name type="common">Entomopathogenic nematode</name>
    <dbReference type="NCBI Taxonomy" id="34508"/>
    <lineage>
        <taxon>Eukaryota</taxon>
        <taxon>Metazoa</taxon>
        <taxon>Ecdysozoa</taxon>
        <taxon>Nematoda</taxon>
        <taxon>Chromadorea</taxon>
        <taxon>Rhabditida</taxon>
        <taxon>Tylenchina</taxon>
        <taxon>Panagrolaimomorpha</taxon>
        <taxon>Strongyloidoidea</taxon>
        <taxon>Steinernematidae</taxon>
        <taxon>Steinernema</taxon>
    </lineage>
</organism>
<gene>
    <name evidence="3" type="ORF">L596_019077</name>
</gene>
<proteinExistence type="predicted"/>
<feature type="chain" id="PRO_5020362047" description="SXP/RAL-2 family protein Ani s 5-like cation-binding domain-containing protein" evidence="2">
    <location>
        <begin position="20"/>
        <end position="125"/>
    </location>
</feature>
<comment type="caution">
    <text evidence="3">The sequence shown here is derived from an EMBL/GenBank/DDBJ whole genome shotgun (WGS) entry which is preliminary data.</text>
</comment>
<evidence type="ECO:0000313" key="3">
    <source>
        <dbReference type="EMBL" id="TKR78238.1"/>
    </source>
</evidence>
<name>A0A4U5N6S1_STECR</name>
<protein>
    <recommendedName>
        <fullName evidence="5">SXP/RAL-2 family protein Ani s 5-like cation-binding domain-containing protein</fullName>
    </recommendedName>
</protein>
<sequence>MILATAILAFCLCWHSTVSFPVSQASPAMLRIPYRSHILRPFVDSQRRTKFMRSIDEYESDRVREKSKARLEKLTEILQESINEKADDAAKEIKENIQSSRKTLSRLLKDFSDWNSEKTLIYRPG</sequence>
<dbReference type="OrthoDB" id="10565704at2759"/>
<dbReference type="EMBL" id="AZBU02000005">
    <property type="protein sequence ID" value="TKR78238.1"/>
    <property type="molecule type" value="Genomic_DNA"/>
</dbReference>
<reference evidence="3 4" key="2">
    <citation type="journal article" date="2019" name="G3 (Bethesda)">
        <title>Hybrid Assembly of the Genome of the Entomopathogenic Nematode Steinernema carpocapsae Identifies the X-Chromosome.</title>
        <authorList>
            <person name="Serra L."/>
            <person name="Macchietto M."/>
            <person name="Macias-Munoz A."/>
            <person name="McGill C.J."/>
            <person name="Rodriguez I.M."/>
            <person name="Rodriguez B."/>
            <person name="Murad R."/>
            <person name="Mortazavi A."/>
        </authorList>
    </citation>
    <scope>NUCLEOTIDE SEQUENCE [LARGE SCALE GENOMIC DNA]</scope>
    <source>
        <strain evidence="3 4">ALL</strain>
    </source>
</reference>
<keyword evidence="4" id="KW-1185">Reference proteome</keyword>
<dbReference type="AlphaFoldDB" id="A0A4U5N6S1"/>
<keyword evidence="1" id="KW-0175">Coiled coil</keyword>
<accession>A0A4U5N6S1</accession>
<reference evidence="3 4" key="1">
    <citation type="journal article" date="2015" name="Genome Biol.">
        <title>Comparative genomics of Steinernema reveals deeply conserved gene regulatory networks.</title>
        <authorList>
            <person name="Dillman A.R."/>
            <person name="Macchietto M."/>
            <person name="Porter C.F."/>
            <person name="Rogers A."/>
            <person name="Williams B."/>
            <person name="Antoshechkin I."/>
            <person name="Lee M.M."/>
            <person name="Goodwin Z."/>
            <person name="Lu X."/>
            <person name="Lewis E.E."/>
            <person name="Goodrich-Blair H."/>
            <person name="Stock S.P."/>
            <person name="Adams B.J."/>
            <person name="Sternberg P.W."/>
            <person name="Mortazavi A."/>
        </authorList>
    </citation>
    <scope>NUCLEOTIDE SEQUENCE [LARGE SCALE GENOMIC DNA]</scope>
    <source>
        <strain evidence="3 4">ALL</strain>
    </source>
</reference>
<evidence type="ECO:0000256" key="1">
    <source>
        <dbReference type="SAM" id="Coils"/>
    </source>
</evidence>
<feature type="signal peptide" evidence="2">
    <location>
        <begin position="1"/>
        <end position="19"/>
    </location>
</feature>
<evidence type="ECO:0008006" key="5">
    <source>
        <dbReference type="Google" id="ProtNLM"/>
    </source>
</evidence>
<feature type="coiled-coil region" evidence="1">
    <location>
        <begin position="64"/>
        <end position="110"/>
    </location>
</feature>
<evidence type="ECO:0000313" key="4">
    <source>
        <dbReference type="Proteomes" id="UP000298663"/>
    </source>
</evidence>
<dbReference type="Proteomes" id="UP000298663">
    <property type="component" value="Unassembled WGS sequence"/>
</dbReference>
<keyword evidence="2" id="KW-0732">Signal</keyword>
<evidence type="ECO:0000256" key="2">
    <source>
        <dbReference type="SAM" id="SignalP"/>
    </source>
</evidence>